<feature type="region of interest" description="Disordered" evidence="1">
    <location>
        <begin position="758"/>
        <end position="813"/>
    </location>
</feature>
<feature type="compositionally biased region" description="Polar residues" evidence="1">
    <location>
        <begin position="699"/>
        <end position="720"/>
    </location>
</feature>
<dbReference type="EMBL" id="JAATIQ010000734">
    <property type="protein sequence ID" value="KAF4348076.1"/>
    <property type="molecule type" value="Genomic_DNA"/>
</dbReference>
<gene>
    <name evidence="2" type="ORF">G4B88_016015</name>
</gene>
<evidence type="ECO:0000313" key="2">
    <source>
        <dbReference type="EMBL" id="KAF4348076.1"/>
    </source>
</evidence>
<name>A0A7J6DQ33_CANSA</name>
<organism evidence="2 3">
    <name type="scientific">Cannabis sativa</name>
    <name type="common">Hemp</name>
    <name type="synonym">Marijuana</name>
    <dbReference type="NCBI Taxonomy" id="3483"/>
    <lineage>
        <taxon>Eukaryota</taxon>
        <taxon>Viridiplantae</taxon>
        <taxon>Streptophyta</taxon>
        <taxon>Embryophyta</taxon>
        <taxon>Tracheophyta</taxon>
        <taxon>Spermatophyta</taxon>
        <taxon>Magnoliopsida</taxon>
        <taxon>eudicotyledons</taxon>
        <taxon>Gunneridae</taxon>
        <taxon>Pentapetalae</taxon>
        <taxon>rosids</taxon>
        <taxon>fabids</taxon>
        <taxon>Rosales</taxon>
        <taxon>Cannabaceae</taxon>
        <taxon>Cannabis</taxon>
    </lineage>
</organism>
<proteinExistence type="predicted"/>
<evidence type="ECO:0000313" key="3">
    <source>
        <dbReference type="Proteomes" id="UP000583929"/>
    </source>
</evidence>
<comment type="caution">
    <text evidence="2">The sequence shown here is derived from an EMBL/GenBank/DDBJ whole genome shotgun (WGS) entry which is preliminary data.</text>
</comment>
<keyword evidence="3" id="KW-1185">Reference proteome</keyword>
<feature type="compositionally biased region" description="Basic and acidic residues" evidence="1">
    <location>
        <begin position="758"/>
        <end position="791"/>
    </location>
</feature>
<dbReference type="PANTHER" id="PTHR37722">
    <property type="entry name" value="OS01G0167700 PROTEIN"/>
    <property type="match status" value="1"/>
</dbReference>
<reference evidence="2 3" key="1">
    <citation type="journal article" date="2020" name="bioRxiv">
        <title>Sequence and annotation of 42 cannabis genomes reveals extensive copy number variation in cannabinoid synthesis and pathogen resistance genes.</title>
        <authorList>
            <person name="Mckernan K.J."/>
            <person name="Helbert Y."/>
            <person name="Kane L.T."/>
            <person name="Ebling H."/>
            <person name="Zhang L."/>
            <person name="Liu B."/>
            <person name="Eaton Z."/>
            <person name="Mclaughlin S."/>
            <person name="Kingan S."/>
            <person name="Baybayan P."/>
            <person name="Concepcion G."/>
            <person name="Jordan M."/>
            <person name="Riva A."/>
            <person name="Barbazuk W."/>
            <person name="Harkins T."/>
        </authorList>
    </citation>
    <scope>NUCLEOTIDE SEQUENCE [LARGE SCALE GENOMIC DNA]</scope>
    <source>
        <strain evidence="3">cv. Jamaican Lion 4</strain>
        <tissue evidence="2">Leaf</tissue>
    </source>
</reference>
<dbReference type="PANTHER" id="PTHR37722:SF2">
    <property type="entry name" value="OS01G0167700 PROTEIN"/>
    <property type="match status" value="1"/>
</dbReference>
<accession>A0A7J6DQ33</accession>
<protein>
    <submittedName>
        <fullName evidence="2">Uncharacterized protein</fullName>
    </submittedName>
</protein>
<dbReference type="Proteomes" id="UP000583929">
    <property type="component" value="Unassembled WGS sequence"/>
</dbReference>
<feature type="compositionally biased region" description="Basic and acidic residues" evidence="1">
    <location>
        <begin position="803"/>
        <end position="813"/>
    </location>
</feature>
<evidence type="ECO:0000256" key="1">
    <source>
        <dbReference type="SAM" id="MobiDB-lite"/>
    </source>
</evidence>
<sequence>MNFRFASVFWNVAMDGRIEEESHYCEYQLSLSRRSTQKRQKQYFEQRKRQQQCQPQTERCETYADEMDISRQQQKEHRSLDILSILNLSENARERKSDCLSDVYDVSITYLTHNTAGRKNPDVNASTREYNITNDSPVILPDRAVLANLVGINEQNGDVFCYSDSIRVSHGDIIPKEVRHFLHRISPSAPDSHNNALNGVDCKRDQRTSATEQEMSVLDLLGDDGLNGNVVENPGHEAHVAFSIEGMSSVMQLMHLLGLGKVGAETPVHSPQQTSRTFSYGISSPLKAAGRQKSSRKFNSQIDDLEFEVDAMLDGLNDPLSNIEFSPNIVDSISPENNSFTVRDSWQQDNYSSKRYSAFGHGNEDKWTGRPTFSHHRFFDEREHEKSRKTWQSQIHDSSADHLLYRNSENDMSDFSFEGLHQPMRAGDRISSKFDLLDSTFSYARHPTAEYDHDYYMSNWDRLSKNVTVDRAPTVENILDFKPETSPPDRFCFMTEDAIDNSSLQSEESCSSSAVRYQATGNFLSNSSRQGRRRQCNVFAGSGDKHAFKKAFANVNKDDIQQENMASGSAKRINMINNLRSKPSYPSSFQRSFGAEDISFFEGAHTTIDMNPGSDSFNQNLGTKNNSFHSDFLDEDPFCKFPTPKLHGGSNPSCDRFNCDSAECSPPELFIPKIPLHASSMNMEPDIHVDCELRRRPQDSSSIAGSQGETPSPDLSAQESFSKDVEYKPKFEPSNCGPSELEEEFCIRNGDLVCKDKKAKDASHTKDNDHKDRKESLPDLEETSRSVDITDKIGSPAYDEDDRADKTPHSYKNMKEEVEDFGCEGRFGYKQKSGYVRPLPMAKEEKNNLVMNNIKLISVTSEHIHI</sequence>
<dbReference type="AlphaFoldDB" id="A0A7J6DQ33"/>
<feature type="region of interest" description="Disordered" evidence="1">
    <location>
        <begin position="696"/>
        <end position="721"/>
    </location>
</feature>